<reference evidence="6 7" key="1">
    <citation type="submission" date="2017-08" db="EMBL/GenBank/DDBJ databases">
        <authorList>
            <person name="de Groot N.N."/>
        </authorList>
    </citation>
    <scope>NUCLEOTIDE SEQUENCE [LARGE SCALE GENOMIC DNA]</scope>
    <source>
        <strain evidence="6 7">HM2</strain>
    </source>
</reference>
<comment type="similarity">
    <text evidence="1 5">Belongs to the bacterial ribosomal protein bL27 family.</text>
</comment>
<evidence type="ECO:0000313" key="7">
    <source>
        <dbReference type="Proteomes" id="UP000255423"/>
    </source>
</evidence>
<dbReference type="RefSeq" id="WP_014545145.1">
    <property type="nucleotide sequence ID" value="NZ_UHJL01000001.1"/>
</dbReference>
<evidence type="ECO:0000256" key="4">
    <source>
        <dbReference type="ARBA" id="ARBA00035175"/>
    </source>
</evidence>
<proteinExistence type="inferred from homology"/>
<evidence type="ECO:0000256" key="3">
    <source>
        <dbReference type="ARBA" id="ARBA00023274"/>
    </source>
</evidence>
<dbReference type="SUPFAM" id="SSF110324">
    <property type="entry name" value="Ribosomal L27 protein-like"/>
    <property type="match status" value="1"/>
</dbReference>
<gene>
    <name evidence="5" type="primary">rpmA</name>
    <name evidence="6" type="ORF">SAMN05661053_0438</name>
</gene>
<dbReference type="OMA" id="GKDHTLH"/>
<dbReference type="NCBIfam" id="TIGR00062">
    <property type="entry name" value="L27"/>
    <property type="match status" value="1"/>
</dbReference>
<dbReference type="PRINTS" id="PR00063">
    <property type="entry name" value="RIBOSOMALL27"/>
</dbReference>
<accession>A0A380RUI1</accession>
<dbReference type="FunFam" id="2.40.50.100:FF:000004">
    <property type="entry name" value="50S ribosomal protein L27"/>
    <property type="match status" value="1"/>
</dbReference>
<evidence type="ECO:0000256" key="1">
    <source>
        <dbReference type="ARBA" id="ARBA00010797"/>
    </source>
</evidence>
<dbReference type="Proteomes" id="UP000255423">
    <property type="component" value="Unassembled WGS sequence"/>
</dbReference>
<dbReference type="Pfam" id="PF01016">
    <property type="entry name" value="Ribosomal_L27"/>
    <property type="match status" value="1"/>
</dbReference>
<dbReference type="EMBL" id="UHJL01000001">
    <property type="protein sequence ID" value="SUQ19210.1"/>
    <property type="molecule type" value="Genomic_DNA"/>
</dbReference>
<dbReference type="InterPro" id="IPR001684">
    <property type="entry name" value="Ribosomal_bL27"/>
</dbReference>
<keyword evidence="2 5" id="KW-0689">Ribosomal protein</keyword>
<name>A0A380RUI1_FIBSU</name>
<dbReference type="HAMAP" id="MF_00539">
    <property type="entry name" value="Ribosomal_bL27"/>
    <property type="match status" value="1"/>
</dbReference>
<evidence type="ECO:0000313" key="6">
    <source>
        <dbReference type="EMBL" id="SUQ19210.1"/>
    </source>
</evidence>
<sequence length="86" mass="9510">MAHKKGQGSVRNGRDSNAKYLGVKKYAGETVKAGNIIVRQRGSHFHKGNNVGMGKDFTLFSLVDGTVKFERLDAKRQKVSVYPEEA</sequence>
<evidence type="ECO:0000256" key="5">
    <source>
        <dbReference type="HAMAP-Rule" id="MF_00539"/>
    </source>
</evidence>
<organism evidence="6 7">
    <name type="scientific">Fibrobacter succinogenes</name>
    <name type="common">Bacteroides succinogenes</name>
    <dbReference type="NCBI Taxonomy" id="833"/>
    <lineage>
        <taxon>Bacteria</taxon>
        <taxon>Pseudomonadati</taxon>
        <taxon>Fibrobacterota</taxon>
        <taxon>Fibrobacteria</taxon>
        <taxon>Fibrobacterales</taxon>
        <taxon>Fibrobacteraceae</taxon>
        <taxon>Fibrobacter</taxon>
    </lineage>
</organism>
<protein>
    <recommendedName>
        <fullName evidence="4 5">Large ribosomal subunit protein bL27</fullName>
    </recommendedName>
</protein>
<dbReference type="GO" id="GO:0003735">
    <property type="term" value="F:structural constituent of ribosome"/>
    <property type="evidence" value="ECO:0007669"/>
    <property type="project" value="InterPro"/>
</dbReference>
<dbReference type="AlphaFoldDB" id="A0A380RUI1"/>
<dbReference type="PANTHER" id="PTHR15893">
    <property type="entry name" value="RIBOSOMAL PROTEIN L27"/>
    <property type="match status" value="1"/>
</dbReference>
<evidence type="ECO:0000256" key="2">
    <source>
        <dbReference type="ARBA" id="ARBA00022980"/>
    </source>
</evidence>
<dbReference type="GO" id="GO:0006412">
    <property type="term" value="P:translation"/>
    <property type="evidence" value="ECO:0007669"/>
    <property type="project" value="UniProtKB-UniRule"/>
</dbReference>
<dbReference type="Gene3D" id="2.40.50.100">
    <property type="match status" value="1"/>
</dbReference>
<dbReference type="InterPro" id="IPR018261">
    <property type="entry name" value="Ribosomal_bL27_CS"/>
</dbReference>
<dbReference type="PANTHER" id="PTHR15893:SF0">
    <property type="entry name" value="LARGE RIBOSOMAL SUBUNIT PROTEIN BL27M"/>
    <property type="match status" value="1"/>
</dbReference>
<keyword evidence="3 5" id="KW-0687">Ribonucleoprotein</keyword>
<dbReference type="PROSITE" id="PS00831">
    <property type="entry name" value="RIBOSOMAL_L27"/>
    <property type="match status" value="1"/>
</dbReference>
<dbReference type="GO" id="GO:0022625">
    <property type="term" value="C:cytosolic large ribosomal subunit"/>
    <property type="evidence" value="ECO:0007669"/>
    <property type="project" value="TreeGrafter"/>
</dbReference>